<evidence type="ECO:0000313" key="1">
    <source>
        <dbReference type="EMBL" id="RTQ47516.1"/>
    </source>
</evidence>
<dbReference type="EMBL" id="RXOF01000012">
    <property type="protein sequence ID" value="RTQ47516.1"/>
    <property type="molecule type" value="Genomic_DNA"/>
</dbReference>
<keyword evidence="2" id="KW-1185">Reference proteome</keyword>
<accession>A0A431TZE4</accession>
<gene>
    <name evidence="1" type="ORF">EJV47_19045</name>
</gene>
<dbReference type="OrthoDB" id="885277at2"/>
<proteinExistence type="predicted"/>
<evidence type="ECO:0000313" key="2">
    <source>
        <dbReference type="Proteomes" id="UP000282184"/>
    </source>
</evidence>
<comment type="caution">
    <text evidence="1">The sequence shown here is derived from an EMBL/GenBank/DDBJ whole genome shotgun (WGS) entry which is preliminary data.</text>
</comment>
<organism evidence="1 2">
    <name type="scientific">Hymenobacter gummosus</name>
    <dbReference type="NCBI Taxonomy" id="1776032"/>
    <lineage>
        <taxon>Bacteria</taxon>
        <taxon>Pseudomonadati</taxon>
        <taxon>Bacteroidota</taxon>
        <taxon>Cytophagia</taxon>
        <taxon>Cytophagales</taxon>
        <taxon>Hymenobacteraceae</taxon>
        <taxon>Hymenobacter</taxon>
    </lineage>
</organism>
<sequence>MLGLSSAKAQTTNSLADARYSRADTLRAVGHLFAKRTKGAVGYTSAGASIVSASLFRPKPDEWVPAIEKQSTRGGWLFGGAMLGYGAARLSRYGAERFEQITAAYEQGEPLPPYVRRQLKTKYFRYRPF</sequence>
<dbReference type="RefSeq" id="WP_126694768.1">
    <property type="nucleotide sequence ID" value="NZ_RXOF01000012.1"/>
</dbReference>
<name>A0A431TZE4_9BACT</name>
<protein>
    <submittedName>
        <fullName evidence="1">Uncharacterized protein</fullName>
    </submittedName>
</protein>
<dbReference type="Proteomes" id="UP000282184">
    <property type="component" value="Unassembled WGS sequence"/>
</dbReference>
<reference evidence="1 2" key="1">
    <citation type="submission" date="2018-12" db="EMBL/GenBank/DDBJ databases">
        <title>Hymenobacter gummosus sp. nov., isolated from a spring.</title>
        <authorList>
            <person name="Nie L."/>
        </authorList>
    </citation>
    <scope>NUCLEOTIDE SEQUENCE [LARGE SCALE GENOMIC DNA]</scope>
    <source>
        <strain evidence="1 2">KCTC 52166</strain>
    </source>
</reference>
<dbReference type="AlphaFoldDB" id="A0A431TZE4"/>